<dbReference type="EC" id="2.3.2.27" evidence="5 15"/>
<keyword evidence="12 15" id="KW-0833">Ubl conjugation pathway</keyword>
<dbReference type="EMBL" id="JAAWVO010074157">
    <property type="protein sequence ID" value="MBN3325113.1"/>
    <property type="molecule type" value="Genomic_DNA"/>
</dbReference>
<evidence type="ECO:0000313" key="19">
    <source>
        <dbReference type="Proteomes" id="UP000736164"/>
    </source>
</evidence>
<feature type="non-terminal residue" evidence="18">
    <location>
        <position position="1"/>
    </location>
</feature>
<dbReference type="FunFam" id="3.30.40.10:FF:000038">
    <property type="entry name" value="E3 ubiquitin-protein ligase listerin"/>
    <property type="match status" value="1"/>
</dbReference>
<evidence type="ECO:0000256" key="8">
    <source>
        <dbReference type="ARBA" id="ARBA00022679"/>
    </source>
</evidence>
<dbReference type="InterPro" id="IPR016024">
    <property type="entry name" value="ARM-type_fold"/>
</dbReference>
<dbReference type="Gene3D" id="3.30.40.10">
    <property type="entry name" value="Zinc/RING finger domain, C3HC4 (zinc finger)"/>
    <property type="match status" value="1"/>
</dbReference>
<dbReference type="Pfam" id="PF23009">
    <property type="entry name" value="UBC_like"/>
    <property type="match status" value="1"/>
</dbReference>
<dbReference type="Pfam" id="PF22999">
    <property type="entry name" value="LTN1_E3_ligase_6th"/>
    <property type="match status" value="1"/>
</dbReference>
<dbReference type="Pfam" id="PF22958">
    <property type="entry name" value="Ltn1_1st"/>
    <property type="match status" value="1"/>
</dbReference>
<keyword evidence="10" id="KW-0677">Repeat</keyword>
<evidence type="ECO:0000256" key="15">
    <source>
        <dbReference type="RuleBase" id="RU367090"/>
    </source>
</evidence>
<evidence type="ECO:0000256" key="3">
    <source>
        <dbReference type="ARBA" id="ARBA00004906"/>
    </source>
</evidence>
<keyword evidence="7" id="KW-0963">Cytoplasm</keyword>
<evidence type="ECO:0000256" key="12">
    <source>
        <dbReference type="ARBA" id="ARBA00022786"/>
    </source>
</evidence>
<dbReference type="GO" id="GO:1990116">
    <property type="term" value="P:ribosome-associated ubiquitin-dependent protein catabolic process"/>
    <property type="evidence" value="ECO:0007669"/>
    <property type="project" value="UniProtKB-UniRule"/>
</dbReference>
<sequence>MGGKNKQRTKGNVRPSSSGRAAELLARERGSVPGFVGFSTSSADLGYVPAVHGVEEIDSLVDADFRMVLRKLSKRDTVTKLKAVQEFGAMCKERDSEIVKGVLPYWPRIYCKISVDHDRRVREATQQAFEQLILKVKRNLAPYLKSIMGHWLIAQCDTYSPAASAANLAFQAAFPICKQSEALAFCKEEVLNILQDNLLKETPDTLSDPQSVPEEEREAKYARLVTSSLLAVKKLLVTLPKQEIDCLTERLTQLISQSKFWKYSKHKTSQIRGAFFEAVAALCERTPELIQNEGSRACPAVLLSIDDTDPVVVPSLWEAVLHIITNIPDCWNYVNSKKGFLPKLWLLLKEGGKGLATVLHPNLLPFVSKLPSEVIDPKLEFYNTFFTSIILGLSSERAVVSPSESAAIVLATMECLRFSLLQNCSEEEESRKIQQMLIADQLLPLVDCALKNPRLQGGPLFYHVTDMLVSWEKRADSASDSVSGDTFHRLLTDFWEGLMRLCVQQVDRTDAEEGALSGISTLLQAMQNPGGTRKQSKKKAVRICFSGLEGSDGKEGDVKDQPAEEESKHVPLCSEQLPLKSGHLEELVCQLAELNMVYVNEQNSEKHLKFLSLLVGSFSSRRLFEVLLDTHDRMEGRVLGQSGEPENCGELGSAVAQNPAVQFLLQKVIMWLKQDHRKDTDFLVNMVFSVLHCCSTKEEKRLILDHITKMDLKWGILLQIIQKACADSATFEATSGWLKGGVLGEKLVVLAEALCDTGLKEISAMKPSHSDSWALISMALSQHVQNESLIGEAYVEKIIDKLHSTLSKAKNLSDAGNIEPLVSFICDVASNFFGSVKDCLLLSSAEELLLTLFQLCAQGQEITHLSDSLLQKLSHTCFTGVHSLVSCLDTDFNEGTFLHSAALWVKKQILNSSFGVKSLQVLVSAVQSLAETLIKANKSSHKLLEKFLSCLTPTDLEWKMMRRALPPQWLKYPLLSGRLRVNCEYPCLEVWKFRASLKVPSHLCASALLGRIIFTASSLESFHEKDSLHLPDMKRTVSEILYALQWCEEMEYSPTVVSEYHGILQEMNITQDRISRESGAWCDVLETLYSRSLEEGSLWALTLAKYIERRGPRNYDIKNLYGTVESFFPLTEQNISTIQGLCSFLSRDEQESLVALSIAELMRWQETSLSSIQSGRGCLAVLHCCLRSEITVDQEVLLAFLTTMMEWRNSKEESFLFNFDLKEASPELLALNVEMIRFLSWLSSHSPSFLKDSQWDFILCSMLAWLETASENTSLYWNPWVQLFVCQTCDLIVALSGFFTAPPAAVVELLPVNLMSEWEEFFAEGVHSLLLPLLVKITEEFTEPDDPLFPLPVLKALGDALSYIPVQQLIQNKLPPRFIAGQRTNLPDKLQTLLNTLAPLLLFKARPVQIAVFQMLNKVMPQLPEFDSESDSSRSEDDEGEEPSLSPPAALMSVFAATEELLDNILGGVQVGEFAVVQSLSDEYCCILGYLLTWKLVLTFFKASSSHLRVQYSLYLRKSKSLNKLLFHLFRLMPENPVYPSQAVEPGTKDSRTFFTESLLLSVRESDGLKWEIPHLACSVYYSTLKDLPAMVRLWWNGQEKRVFNTVDKFTSKYVSSVLSSQEITSVHTSTQTFESMTVKARSATREVIATYSVDDIFIELVIQLPPNYPLGSISVESGRRVGVAVQQWRNWMLQLSTYLTHQNGSIMEGLALWKNNVDKRFEGVEDCMICFSVIHGSNYSLPKKACRTCKKKFHSACLYKWFTSSNKSTCPLCRETFF</sequence>
<dbReference type="InterPro" id="IPR054477">
    <property type="entry name" value="LTN1_E3_ligase_6th"/>
</dbReference>
<dbReference type="UniPathway" id="UPA00143"/>
<feature type="domain" description="RING-type" evidence="17">
    <location>
        <begin position="1728"/>
        <end position="1775"/>
    </location>
</feature>
<evidence type="ECO:0000313" key="18">
    <source>
        <dbReference type="EMBL" id="MBN3325113.1"/>
    </source>
</evidence>
<comment type="subcellular location">
    <subcellularLocation>
        <location evidence="2">Cytoplasm</location>
        <location evidence="2">Cytosol</location>
    </subcellularLocation>
</comment>
<dbReference type="GO" id="GO:0016567">
    <property type="term" value="P:protein ubiquitination"/>
    <property type="evidence" value="ECO:0007669"/>
    <property type="project" value="UniProtKB-UniPathway"/>
</dbReference>
<evidence type="ECO:0000256" key="6">
    <source>
        <dbReference type="ARBA" id="ARBA00017157"/>
    </source>
</evidence>
<dbReference type="InterPro" id="IPR054478">
    <property type="entry name" value="LTN1_UBC"/>
</dbReference>
<name>A0A8J7TJ21_ATRSP</name>
<comment type="pathway">
    <text evidence="3 15">Protein modification; protein ubiquitination.</text>
</comment>
<dbReference type="Proteomes" id="UP000736164">
    <property type="component" value="Unassembled WGS sequence"/>
</dbReference>
<dbReference type="InterPro" id="IPR011016">
    <property type="entry name" value="Znf_RING-CH"/>
</dbReference>
<comment type="similarity">
    <text evidence="4 15">Belongs to the LTN1 family.</text>
</comment>
<gene>
    <name evidence="18" type="primary">Ltn1</name>
    <name evidence="18" type="ORF">GTO95_0014284</name>
</gene>
<keyword evidence="18" id="KW-0436">Ligase</keyword>
<evidence type="ECO:0000256" key="9">
    <source>
        <dbReference type="ARBA" id="ARBA00022723"/>
    </source>
</evidence>
<reference evidence="18" key="1">
    <citation type="journal article" date="2021" name="Cell">
        <title>Tracing the genetic footprints of vertebrate landing in non-teleost ray-finned fishes.</title>
        <authorList>
            <person name="Bi X."/>
            <person name="Wang K."/>
            <person name="Yang L."/>
            <person name="Pan H."/>
            <person name="Jiang H."/>
            <person name="Wei Q."/>
            <person name="Fang M."/>
            <person name="Yu H."/>
            <person name="Zhu C."/>
            <person name="Cai Y."/>
            <person name="He Y."/>
            <person name="Gan X."/>
            <person name="Zeng H."/>
            <person name="Yu D."/>
            <person name="Zhu Y."/>
            <person name="Jiang H."/>
            <person name="Qiu Q."/>
            <person name="Yang H."/>
            <person name="Zhang Y.E."/>
            <person name="Wang W."/>
            <person name="Zhu M."/>
            <person name="He S."/>
            <person name="Zhang G."/>
        </authorList>
    </citation>
    <scope>NUCLEOTIDE SEQUENCE</scope>
    <source>
        <strain evidence="18">Allg_001</strain>
    </source>
</reference>
<evidence type="ECO:0000256" key="5">
    <source>
        <dbReference type="ARBA" id="ARBA00012483"/>
    </source>
</evidence>
<dbReference type="FunFam" id="1.25.10.10:FF:001251">
    <property type="entry name" value="Predicted protein"/>
    <property type="match status" value="1"/>
</dbReference>
<dbReference type="InterPro" id="IPR056241">
    <property type="entry name" value="LTN1_HEAT_5th"/>
</dbReference>
<dbReference type="PROSITE" id="PS50089">
    <property type="entry name" value="ZF_RING_2"/>
    <property type="match status" value="1"/>
</dbReference>
<comment type="subunit">
    <text evidence="15">Component of the ribosome quality control complex (RQC).</text>
</comment>
<dbReference type="SUPFAM" id="SSF57850">
    <property type="entry name" value="RING/U-box"/>
    <property type="match status" value="1"/>
</dbReference>
<organism evidence="18 19">
    <name type="scientific">Atractosteus spatula</name>
    <name type="common">Alligator gar</name>
    <name type="synonym">Lepisosteus spatula</name>
    <dbReference type="NCBI Taxonomy" id="7917"/>
    <lineage>
        <taxon>Eukaryota</taxon>
        <taxon>Metazoa</taxon>
        <taxon>Chordata</taxon>
        <taxon>Craniata</taxon>
        <taxon>Vertebrata</taxon>
        <taxon>Euteleostomi</taxon>
        <taxon>Actinopterygii</taxon>
        <taxon>Neopterygii</taxon>
        <taxon>Holostei</taxon>
        <taxon>Semionotiformes</taxon>
        <taxon>Lepisosteidae</taxon>
        <taxon>Atractosteus</taxon>
    </lineage>
</organism>
<comment type="caution">
    <text evidence="18">The sequence shown here is derived from an EMBL/GenBank/DDBJ whole genome shotgun (WGS) entry which is preliminary data.</text>
</comment>
<feature type="compositionally biased region" description="Basic and acidic residues" evidence="16">
    <location>
        <begin position="551"/>
        <end position="569"/>
    </location>
</feature>
<evidence type="ECO:0000256" key="16">
    <source>
        <dbReference type="SAM" id="MobiDB-lite"/>
    </source>
</evidence>
<evidence type="ECO:0000256" key="10">
    <source>
        <dbReference type="ARBA" id="ARBA00022737"/>
    </source>
</evidence>
<feature type="region of interest" description="Disordered" evidence="16">
    <location>
        <begin position="1425"/>
        <end position="1447"/>
    </location>
</feature>
<protein>
    <recommendedName>
        <fullName evidence="6 15">E3 ubiquitin-protein ligase listerin</fullName>
        <ecNumber evidence="5 15">2.3.2.27</ecNumber>
    </recommendedName>
    <alternativeName>
        <fullName evidence="15">RING-type E3 ubiquitin transferase listerin</fullName>
    </alternativeName>
</protein>
<dbReference type="PANTHER" id="PTHR12389:SF0">
    <property type="entry name" value="E3 UBIQUITIN-PROTEIN LIGASE LISTERIN"/>
    <property type="match status" value="1"/>
</dbReference>
<dbReference type="GO" id="GO:0043023">
    <property type="term" value="F:ribosomal large subunit binding"/>
    <property type="evidence" value="ECO:0007669"/>
    <property type="project" value="TreeGrafter"/>
</dbReference>
<dbReference type="InterPro" id="IPR039795">
    <property type="entry name" value="LTN1/Rkr1"/>
</dbReference>
<dbReference type="GO" id="GO:0016874">
    <property type="term" value="F:ligase activity"/>
    <property type="evidence" value="ECO:0007669"/>
    <property type="project" value="UniProtKB-KW"/>
</dbReference>
<dbReference type="GO" id="GO:0061630">
    <property type="term" value="F:ubiquitin protein ligase activity"/>
    <property type="evidence" value="ECO:0007669"/>
    <property type="project" value="UniProtKB-UniRule"/>
</dbReference>
<accession>A0A8J7TJ21</accession>
<dbReference type="GO" id="GO:0008270">
    <property type="term" value="F:zinc ion binding"/>
    <property type="evidence" value="ECO:0007669"/>
    <property type="project" value="UniProtKB-KW"/>
</dbReference>
<dbReference type="GO" id="GO:0005829">
    <property type="term" value="C:cytosol"/>
    <property type="evidence" value="ECO:0007669"/>
    <property type="project" value="UniProtKB-SubCell"/>
</dbReference>
<evidence type="ECO:0000256" key="1">
    <source>
        <dbReference type="ARBA" id="ARBA00000900"/>
    </source>
</evidence>
<keyword evidence="13 15" id="KW-0862">Zinc</keyword>
<dbReference type="Gene3D" id="1.25.10.10">
    <property type="entry name" value="Leucine-rich Repeat Variant"/>
    <property type="match status" value="1"/>
</dbReference>
<dbReference type="Pfam" id="PF24618">
    <property type="entry name" value="LTN1_E3_ligase_5th"/>
    <property type="match status" value="1"/>
</dbReference>
<comment type="function">
    <text evidence="15">E3 ubiquitin-protein ligase. Component of the ribosome quality control complex (RQC), a ribosome-associated complex that mediates ubiquitination and extraction of incompletely synthesized nascent chains for proteasomal degradation.</text>
</comment>
<dbReference type="Pfam" id="PF13639">
    <property type="entry name" value="zf-RING_2"/>
    <property type="match status" value="1"/>
</dbReference>
<dbReference type="GO" id="GO:0072344">
    <property type="term" value="P:rescue of stalled ribosome"/>
    <property type="evidence" value="ECO:0007669"/>
    <property type="project" value="UniProtKB-UniRule"/>
</dbReference>
<dbReference type="SUPFAM" id="SSF48371">
    <property type="entry name" value="ARM repeat"/>
    <property type="match status" value="1"/>
</dbReference>
<evidence type="ECO:0000256" key="13">
    <source>
        <dbReference type="ARBA" id="ARBA00022833"/>
    </source>
</evidence>
<evidence type="ECO:0000256" key="11">
    <source>
        <dbReference type="ARBA" id="ARBA00022771"/>
    </source>
</evidence>
<feature type="region of interest" description="Disordered" evidence="16">
    <location>
        <begin position="551"/>
        <end position="570"/>
    </location>
</feature>
<dbReference type="InterPro" id="IPR013083">
    <property type="entry name" value="Znf_RING/FYVE/PHD"/>
</dbReference>
<feature type="region of interest" description="Disordered" evidence="16">
    <location>
        <begin position="1"/>
        <end position="20"/>
    </location>
</feature>
<evidence type="ECO:0000259" key="17">
    <source>
        <dbReference type="PROSITE" id="PS50089"/>
    </source>
</evidence>
<evidence type="ECO:0000256" key="14">
    <source>
        <dbReference type="PROSITE-ProRule" id="PRU00175"/>
    </source>
</evidence>
<feature type="non-terminal residue" evidence="18">
    <location>
        <position position="1779"/>
    </location>
</feature>
<keyword evidence="11 14" id="KW-0863">Zinc-finger</keyword>
<evidence type="ECO:0000256" key="4">
    <source>
        <dbReference type="ARBA" id="ARBA00007997"/>
    </source>
</evidence>
<evidence type="ECO:0000256" key="2">
    <source>
        <dbReference type="ARBA" id="ARBA00004514"/>
    </source>
</evidence>
<keyword evidence="19" id="KW-1185">Reference proteome</keyword>
<feature type="compositionally biased region" description="Acidic residues" evidence="16">
    <location>
        <begin position="1426"/>
        <end position="1442"/>
    </location>
</feature>
<dbReference type="InterPro" id="IPR001841">
    <property type="entry name" value="Znf_RING"/>
</dbReference>
<proteinExistence type="inferred from homology"/>
<dbReference type="GO" id="GO:1990112">
    <property type="term" value="C:RQC complex"/>
    <property type="evidence" value="ECO:0007669"/>
    <property type="project" value="UniProtKB-UniRule"/>
</dbReference>
<dbReference type="InterPro" id="IPR039804">
    <property type="entry name" value="RING-CH-C4HC3_LTN1"/>
</dbReference>
<keyword evidence="9 15" id="KW-0479">Metal-binding</keyword>
<comment type="catalytic activity">
    <reaction evidence="1 15">
        <text>S-ubiquitinyl-[E2 ubiquitin-conjugating enzyme]-L-cysteine + [acceptor protein]-L-lysine = [E2 ubiquitin-conjugating enzyme]-L-cysteine + N(6)-ubiquitinyl-[acceptor protein]-L-lysine.</text>
        <dbReference type="EC" id="2.3.2.27"/>
    </reaction>
</comment>
<dbReference type="CDD" id="cd16491">
    <property type="entry name" value="RING-CH-C4HC3_LTN1"/>
    <property type="match status" value="1"/>
</dbReference>
<dbReference type="InterPro" id="IPR011989">
    <property type="entry name" value="ARM-like"/>
</dbReference>
<keyword evidence="8 15" id="KW-0808">Transferase</keyword>
<dbReference type="PANTHER" id="PTHR12389">
    <property type="entry name" value="ZINC FINGER PROTEIN 294"/>
    <property type="match status" value="1"/>
</dbReference>
<feature type="compositionally biased region" description="Basic residues" evidence="16">
    <location>
        <begin position="1"/>
        <end position="11"/>
    </location>
</feature>
<dbReference type="InterPro" id="IPR054476">
    <property type="entry name" value="Ltn1_N"/>
</dbReference>
<evidence type="ECO:0000256" key="7">
    <source>
        <dbReference type="ARBA" id="ARBA00022490"/>
    </source>
</evidence>
<dbReference type="SMART" id="SM00744">
    <property type="entry name" value="RINGv"/>
    <property type="match status" value="1"/>
</dbReference>